<feature type="modified residue" description="N6-(pyridoxal phosphate)lysine" evidence="4">
    <location>
        <position position="187"/>
    </location>
</feature>
<evidence type="ECO:0000256" key="3">
    <source>
        <dbReference type="PIRSR" id="PIRSR000390-1"/>
    </source>
</evidence>
<evidence type="ECO:0000313" key="6">
    <source>
        <dbReference type="EMBL" id="MSS18042.1"/>
    </source>
</evidence>
<sequence length="366" mass="40670">MANAPIMEELKDAACQVIASGRYLHGEQTALLEQEMAMLCQVKYCIAVSNGLDALRLVIRAYKEMGVLHEGDKVIVPGNTYVASLLAVSDNGLEPCPCDVREDTMNLDTCKIEPLLTPQVKAVMPVHLYGTPCWDEQLIDIAKRYNLKIIEDNAQAVAAQASVAGLNGTKVTGSLGHATGMSFYPTKNLGALGDTGCVLTSDEQLASTVRALANYGADRRYHNIYKGLNCRIDEIQAAMLRVKLKHLGQETQRRMMIARTYNEHITNPLVTRPAIFDDMQQVWHQYVVRVKERDRFMSYLKQNGVGTDIHYATPPHRQPCYSELASCKLPVTEMLAREVVSLPIAYPISQQDAIEISNIINDFKAK</sequence>
<dbReference type="Pfam" id="PF01041">
    <property type="entry name" value="DegT_DnrJ_EryC1"/>
    <property type="match status" value="1"/>
</dbReference>
<reference evidence="6 7" key="1">
    <citation type="submission" date="2019-08" db="EMBL/GenBank/DDBJ databases">
        <title>In-depth cultivation of the pig gut microbiome towards novel bacterial diversity and tailored functional studies.</title>
        <authorList>
            <person name="Wylensek D."/>
            <person name="Hitch T.C.A."/>
            <person name="Clavel T."/>
        </authorList>
    </citation>
    <scope>NUCLEOTIDE SEQUENCE [LARGE SCALE GENOMIC DNA]</scope>
    <source>
        <strain evidence="6 7">Oil-RF-744-WCA-WT-10</strain>
    </source>
</reference>
<dbReference type="AlphaFoldDB" id="A0A6L5XFE7"/>
<evidence type="ECO:0000313" key="7">
    <source>
        <dbReference type="Proteomes" id="UP000483362"/>
    </source>
</evidence>
<accession>A0A6L5XFE7</accession>
<evidence type="ECO:0000256" key="4">
    <source>
        <dbReference type="PIRSR" id="PIRSR000390-2"/>
    </source>
</evidence>
<evidence type="ECO:0000256" key="2">
    <source>
        <dbReference type="ARBA" id="ARBA00037999"/>
    </source>
</evidence>
<keyword evidence="6" id="KW-0032">Aminotransferase</keyword>
<dbReference type="GO" id="GO:0008483">
    <property type="term" value="F:transaminase activity"/>
    <property type="evidence" value="ECO:0007669"/>
    <property type="project" value="UniProtKB-KW"/>
</dbReference>
<dbReference type="GO" id="GO:0000271">
    <property type="term" value="P:polysaccharide biosynthetic process"/>
    <property type="evidence" value="ECO:0007669"/>
    <property type="project" value="TreeGrafter"/>
</dbReference>
<name>A0A6L5XFE7_9BACT</name>
<keyword evidence="1 4" id="KW-0663">Pyridoxal phosphate</keyword>
<dbReference type="InterPro" id="IPR015422">
    <property type="entry name" value="PyrdxlP-dep_Trfase_small"/>
</dbReference>
<organism evidence="6 7">
    <name type="scientific">Sodaliphilus pleomorphus</name>
    <dbReference type="NCBI Taxonomy" id="2606626"/>
    <lineage>
        <taxon>Bacteria</taxon>
        <taxon>Pseudomonadati</taxon>
        <taxon>Bacteroidota</taxon>
        <taxon>Bacteroidia</taxon>
        <taxon>Bacteroidales</taxon>
        <taxon>Muribaculaceae</taxon>
        <taxon>Sodaliphilus</taxon>
    </lineage>
</organism>
<proteinExistence type="inferred from homology"/>
<keyword evidence="6" id="KW-0808">Transferase</keyword>
<dbReference type="PIRSF" id="PIRSF000390">
    <property type="entry name" value="PLP_StrS"/>
    <property type="match status" value="1"/>
</dbReference>
<comment type="similarity">
    <text evidence="2 5">Belongs to the DegT/DnrJ/EryC1 family.</text>
</comment>
<protein>
    <submittedName>
        <fullName evidence="6">DegT/DnrJ/EryC1/StrS family aminotransferase</fullName>
    </submittedName>
</protein>
<evidence type="ECO:0000256" key="5">
    <source>
        <dbReference type="RuleBase" id="RU004508"/>
    </source>
</evidence>
<dbReference type="SUPFAM" id="SSF53383">
    <property type="entry name" value="PLP-dependent transferases"/>
    <property type="match status" value="1"/>
</dbReference>
<dbReference type="InterPro" id="IPR015421">
    <property type="entry name" value="PyrdxlP-dep_Trfase_major"/>
</dbReference>
<dbReference type="EMBL" id="VULT01000015">
    <property type="protein sequence ID" value="MSS18042.1"/>
    <property type="molecule type" value="Genomic_DNA"/>
</dbReference>
<dbReference type="PANTHER" id="PTHR30244:SF36">
    <property type="entry name" value="3-OXO-GLUCOSE-6-PHOSPHATE:GLUTAMATE AMINOTRANSFERASE"/>
    <property type="match status" value="1"/>
</dbReference>
<feature type="active site" description="Proton acceptor" evidence="3">
    <location>
        <position position="187"/>
    </location>
</feature>
<dbReference type="InterPro" id="IPR000653">
    <property type="entry name" value="DegT/StrS_aminotransferase"/>
</dbReference>
<keyword evidence="7" id="KW-1185">Reference proteome</keyword>
<dbReference type="Gene3D" id="3.90.1150.10">
    <property type="entry name" value="Aspartate Aminotransferase, domain 1"/>
    <property type="match status" value="1"/>
</dbReference>
<gene>
    <name evidence="6" type="ORF">FYJ29_09780</name>
</gene>
<dbReference type="InterPro" id="IPR015424">
    <property type="entry name" value="PyrdxlP-dep_Trfase"/>
</dbReference>
<dbReference type="Gene3D" id="3.40.640.10">
    <property type="entry name" value="Type I PLP-dependent aspartate aminotransferase-like (Major domain)"/>
    <property type="match status" value="1"/>
</dbReference>
<dbReference type="Proteomes" id="UP000483362">
    <property type="component" value="Unassembled WGS sequence"/>
</dbReference>
<dbReference type="GO" id="GO:0030170">
    <property type="term" value="F:pyridoxal phosphate binding"/>
    <property type="evidence" value="ECO:0007669"/>
    <property type="project" value="TreeGrafter"/>
</dbReference>
<evidence type="ECO:0000256" key="1">
    <source>
        <dbReference type="ARBA" id="ARBA00022898"/>
    </source>
</evidence>
<comment type="caution">
    <text evidence="6">The sequence shown here is derived from an EMBL/GenBank/DDBJ whole genome shotgun (WGS) entry which is preliminary data.</text>
</comment>
<dbReference type="PANTHER" id="PTHR30244">
    <property type="entry name" value="TRANSAMINASE"/>
    <property type="match status" value="1"/>
</dbReference>
<dbReference type="CDD" id="cd00616">
    <property type="entry name" value="AHBA_syn"/>
    <property type="match status" value="1"/>
</dbReference>